<gene>
    <name evidence="1" type="ORF">IE53DRAFT_362282</name>
</gene>
<name>A0ACD0NXP1_9BASI</name>
<organism evidence="1 2">
    <name type="scientific">Violaceomyces palustris</name>
    <dbReference type="NCBI Taxonomy" id="1673888"/>
    <lineage>
        <taxon>Eukaryota</taxon>
        <taxon>Fungi</taxon>
        <taxon>Dikarya</taxon>
        <taxon>Basidiomycota</taxon>
        <taxon>Ustilaginomycotina</taxon>
        <taxon>Ustilaginomycetes</taxon>
        <taxon>Violaceomycetales</taxon>
        <taxon>Violaceomycetaceae</taxon>
        <taxon>Violaceomyces</taxon>
    </lineage>
</organism>
<protein>
    <submittedName>
        <fullName evidence="1">Uncharacterized protein</fullName>
    </submittedName>
</protein>
<sequence>MFGSSSFGGFGQQSQQQQQQQNPAGAQPAAGGLFGQPAQQPQAGAAGFGTGGFGQTSFGGAQPAQAGGGLFGQQPQQQQSQPFTFGAGTNTASTATFGARPAGTTGGFGGFGSSTTGTGTGTTGGFTFGATPTQPQQSTGFGSTSAGGGAFGSGATGGGLFGQQPQQQAATGGFGAFGQAGAAAGGQPQITQGTATVPYNPVREDLSPNEPIKDRKTFDVQQSLVVMPAYSSYSPEELRLMDYQQGRQKGTMGPGATGATGTGFGFGTQGSTTATGFGQQPQTGAFGTAQPAQAGGLFGQQQQQPQQQGGLFGQPAATGGLFGAKPGGGTTGFGSTATTGGLFGQQQPAQTGGLFGQQPGQAGQQPSTGFSFGAQNTATTATQPSTGFSFGTSGQQQLQQNKPAFGFGASTTQPGQSNFSFGATSQPQQQAGQQAGTTGFGGTTGGFGFGASTAPKPAGGGLFGSTAQPAGQQPGTTSTFGGFGASSAAGTQQNKPAFSFGTGGGFGATSTAGTGTSAAPASGGLFGQAAPATTSQPGGNLFGSTTAPATGGFSFGSQPAGQTSTTGGFGGGGLFGAKPGGQTGTQPATGGLFGSAGATGQQQQQPASTGFGTGGGLFGSSTAPKPGGFSFGGTGTTGGGGLFGGQQTQQQQPQQQQPAQGATGTGFGLTQSGTGVGGGGGLFGSSAQTQGTGGLFGGGSSLFGGGSATTGGMGLFGQSQGQQTLGQQQQQQQPTIQASLDSNPYGTDSLFASNLAASGQGVAAQAPLPFNVAPKSKPPLVAPFRASPRSAAKITRLRGSTPSGVGIGGRDGTPGSFRESTPGSFMRFGTPGRAGSPSLFKGLSDEHSQPLSSQAFITRPSSKRLVLDEPGDASFSSTRGGLPRSGSVPAFEGGSPSLGSFSNGYLRSGTAQPSRVSFSPALEQRAEAARTAGAGDVSFGSSPVPRRGNLFSSSTNSLADETPSKPVGSVKAVPRPGRDLETSFATASSADRSGAPRKGEYYLEPSLDALRTARYEELAAVDGFIVGRQGVGKVEFLEPVDLTTLPDLTDIAGGVVQLRLKECFVYPEEEDYDPRNPPDGAKRGYIPVLKAEQGQGLNMPARVSLEQCWPLDRATREPLKDPNHPRVKQHINKLKNKAETEFVDYDPETGTWTFKVKHFSRYGLDDSDEEDEEDDQDLPKAGGAQKQPQQAHKGPKQDFRQRDGQPAGRRAGASKATIAESDDDDAPPPSRGLEEDGGSEDEREGASGIREDDESDIVTEDDGEDDDEGDDGSSLMHESELGSPPPARSGQVIWNTESSTPRAKRATATMTGFGERSRSATPTAHSLTGSRQATPSAFGASRTAGVEPRRVQVMQASFFGQQESQPSPRNVSTAAAAVTNPRKHLRHSTDRSSTQSPAAGAPLKVAQMDSSDSLKDAANARPTFSAPQLASRPARKLTRTDLDQSVVKGSEGLNMDAGLALGRSFRVGWGPDGTIVHNGTIVSAGALASLKSISSSVESPSQNLTTVKVEKLKIFKDEEITTEEAAKAERLLRVQLEQTIVERDQDGCPVAYTRFETRFHHFASAFESKDRSFEASLWRLGVALFDEIKLDLPEETAVSVADRILSLRRKTALSNWLRHTVAGTVETEARSHVAASRKAALVFSYLSGNQVERACQAALEGGDLRLATLISQAGGDEETKADISEQLLIWRQEGVDAHIDKDHRRIYELLSGNVTLSKGTESRTTRDPIDQVQDLQIPAGLDWKRAFGLHLWYGLSHEASLNASFERYEQVVGGPGGTAPPLPFYREGGQLGALRLKQLVQSGGYERDALFEIIKLYAQPMHELETALNPCGFGPSNADLRLPWHLYDLLSRVLRQRDFQDRTDLGLDAAADPMELETSSQGQVDAVAEGNSARADGLCSGYANQLELQGLWKWSIFILLHLELTSSRSKAIKELLARKVNRIDGEAEAFLVETLQIPREWIFEARAYEARKRDDRFQEFGLLLKAKLYVQAHEVASKYLAPEAILRGDHDLVLSLFSPFYTEVLDQDEDLPGWKQGGQVYVDYVAAIRDLPKLIAESESKKGLDENGKARLERLSSRVGPLVALVARLLPEEAEDEQQERNKTTTVRTVARAEMISGLDNLARMLSRRSLAPELDLPFEYGALEVEGVQNAANDYCNLLLLASA</sequence>
<keyword evidence="2" id="KW-1185">Reference proteome</keyword>
<proteinExistence type="predicted"/>
<dbReference type="EMBL" id="KZ819920">
    <property type="protein sequence ID" value="PWN50551.1"/>
    <property type="molecule type" value="Genomic_DNA"/>
</dbReference>
<reference evidence="1 2" key="1">
    <citation type="journal article" date="2018" name="Mol. Biol. Evol.">
        <title>Broad Genomic Sampling Reveals a Smut Pathogenic Ancestry of the Fungal Clade Ustilaginomycotina.</title>
        <authorList>
            <person name="Kijpornyongpan T."/>
            <person name="Mondo S.J."/>
            <person name="Barry K."/>
            <person name="Sandor L."/>
            <person name="Lee J."/>
            <person name="Lipzen A."/>
            <person name="Pangilinan J."/>
            <person name="LaButti K."/>
            <person name="Hainaut M."/>
            <person name="Henrissat B."/>
            <person name="Grigoriev I.V."/>
            <person name="Spatafora J.W."/>
            <person name="Aime M.C."/>
        </authorList>
    </citation>
    <scope>NUCLEOTIDE SEQUENCE [LARGE SCALE GENOMIC DNA]</scope>
    <source>
        <strain evidence="1 2">SA 807</strain>
    </source>
</reference>
<accession>A0ACD0NXP1</accession>
<evidence type="ECO:0000313" key="1">
    <source>
        <dbReference type="EMBL" id="PWN50551.1"/>
    </source>
</evidence>
<evidence type="ECO:0000313" key="2">
    <source>
        <dbReference type="Proteomes" id="UP000245626"/>
    </source>
</evidence>
<dbReference type="Proteomes" id="UP000245626">
    <property type="component" value="Unassembled WGS sequence"/>
</dbReference>